<dbReference type="Gene3D" id="2.60.120.650">
    <property type="entry name" value="Cupin"/>
    <property type="match status" value="1"/>
</dbReference>
<dbReference type="OrthoDB" id="7977346at2"/>
<dbReference type="Proteomes" id="UP000278756">
    <property type="component" value="Chromosome 1"/>
</dbReference>
<evidence type="ECO:0000313" key="2">
    <source>
        <dbReference type="Proteomes" id="UP000278756"/>
    </source>
</evidence>
<gene>
    <name evidence="1" type="ORF">EM6_1471</name>
</gene>
<reference evidence="2" key="1">
    <citation type="journal article" date="2017" name="Biotechnol. Biofuels">
        <title>Evaluation of environmental bacterial communities as a factor affecting the growth of duckweed Lemna minor.</title>
        <authorList>
            <person name="Ishizawa H."/>
            <person name="Kuroda M."/>
            <person name="Morikawa M."/>
            <person name="Ike M."/>
        </authorList>
    </citation>
    <scope>NUCLEOTIDE SEQUENCE [LARGE SCALE GENOMIC DNA]</scope>
    <source>
        <strain evidence="2">M6</strain>
    </source>
</reference>
<dbReference type="AlphaFoldDB" id="A0A3G9G956"/>
<dbReference type="EMBL" id="AP018827">
    <property type="protein sequence ID" value="BBF80878.1"/>
    <property type="molecule type" value="Genomic_DNA"/>
</dbReference>
<proteinExistence type="predicted"/>
<name>A0A3G9G956_9CAUL</name>
<accession>A0A3G9G956</accession>
<reference evidence="2" key="2">
    <citation type="journal article" date="2017" name="Plant Physiol. Biochem.">
        <title>Differential oxidative and antioxidative response of duckweed Lemna minor toward plant growth promoting/inhibiting bacteria.</title>
        <authorList>
            <person name="Ishizawa H."/>
            <person name="Kuroda M."/>
            <person name="Morikawa M."/>
            <person name="Ike M."/>
        </authorList>
    </citation>
    <scope>NUCLEOTIDE SEQUENCE [LARGE SCALE GENOMIC DNA]</scope>
    <source>
        <strain evidence="2">M6</strain>
    </source>
</reference>
<evidence type="ECO:0000313" key="1">
    <source>
        <dbReference type="EMBL" id="BBF80878.1"/>
    </source>
</evidence>
<sequence>MTDILTWTDAHKAGFGRENLTFTHDLHNSPLFTDEALIALIDRYPRDKLEVFTMGYDPTNWGQWFLGRRGAHDGRALMEGVKAGRLWLNLRKVNHADADIGALCEAMFAEIRAKTGVSTLKEDLGLLISSPNAHVFYHLDIPLVTLWQIRGVKHVYVYPPKAPYVSDHDLEGVALRESDEQLRFDPAWDAEAMKVEFVPGQMLTWKQNAPHRIVNQDSVNVSLSIEFMTPAAIWRANVIYANGCLRRWLGLKPALATSPKWLEPFKVVFARLVKMTGGYNGNKSPLKPRFTLDETRPEVLHFDEGVEVPVPSKRAA</sequence>
<organism evidence="1 2">
    <name type="scientific">Asticcacaulis excentricus</name>
    <dbReference type="NCBI Taxonomy" id="78587"/>
    <lineage>
        <taxon>Bacteria</taxon>
        <taxon>Pseudomonadati</taxon>
        <taxon>Pseudomonadota</taxon>
        <taxon>Alphaproteobacteria</taxon>
        <taxon>Caulobacterales</taxon>
        <taxon>Caulobacteraceae</taxon>
        <taxon>Asticcacaulis</taxon>
    </lineage>
</organism>
<dbReference type="RefSeq" id="WP_126421537.1">
    <property type="nucleotide sequence ID" value="NZ_AP018827.1"/>
</dbReference>
<evidence type="ECO:0008006" key="3">
    <source>
        <dbReference type="Google" id="ProtNLM"/>
    </source>
</evidence>
<dbReference type="SUPFAM" id="SSF51197">
    <property type="entry name" value="Clavaminate synthase-like"/>
    <property type="match status" value="1"/>
</dbReference>
<protein>
    <recommendedName>
        <fullName evidence="3">JmjC domain-containing protein</fullName>
    </recommendedName>
</protein>